<dbReference type="Proteomes" id="UP000433876">
    <property type="component" value="Unassembled WGS sequence"/>
</dbReference>
<organism evidence="4 5">
    <name type="scientific">Sordaria macrospora</name>
    <dbReference type="NCBI Taxonomy" id="5147"/>
    <lineage>
        <taxon>Eukaryota</taxon>
        <taxon>Fungi</taxon>
        <taxon>Dikarya</taxon>
        <taxon>Ascomycota</taxon>
        <taxon>Pezizomycotina</taxon>
        <taxon>Sordariomycetes</taxon>
        <taxon>Sordariomycetidae</taxon>
        <taxon>Sordariales</taxon>
        <taxon>Sordariaceae</taxon>
        <taxon>Sordaria</taxon>
    </lineage>
</organism>
<dbReference type="SUPFAM" id="SSF52833">
    <property type="entry name" value="Thioredoxin-like"/>
    <property type="match status" value="1"/>
</dbReference>
<dbReference type="GO" id="GO:0008277">
    <property type="term" value="P:regulation of G protein-coupled receptor signaling pathway"/>
    <property type="evidence" value="ECO:0007669"/>
    <property type="project" value="InterPro"/>
</dbReference>
<evidence type="ECO:0000313" key="4">
    <source>
        <dbReference type="EMBL" id="KAA8634042.1"/>
    </source>
</evidence>
<feature type="compositionally biased region" description="Basic and acidic residues" evidence="2">
    <location>
        <begin position="25"/>
        <end position="43"/>
    </location>
</feature>
<feature type="domain" description="Phosducin" evidence="3">
    <location>
        <begin position="81"/>
        <end position="316"/>
    </location>
</feature>
<dbReference type="CDD" id="cd02987">
    <property type="entry name" value="Phd_like_Phd"/>
    <property type="match status" value="1"/>
</dbReference>
<evidence type="ECO:0000313" key="5">
    <source>
        <dbReference type="Proteomes" id="UP000433876"/>
    </source>
</evidence>
<feature type="compositionally biased region" description="Acidic residues" evidence="2">
    <location>
        <begin position="44"/>
        <end position="53"/>
    </location>
</feature>
<dbReference type="InterPro" id="IPR036249">
    <property type="entry name" value="Thioredoxin-like_sf"/>
</dbReference>
<dbReference type="PANTHER" id="PTHR46052">
    <property type="entry name" value="PHOSDUCIN-LIKE PROTEIN"/>
    <property type="match status" value="1"/>
</dbReference>
<sequence>MSDQTPAQEEFASFLAKNSSTKYSSHPEDRDDYHDSKAFHSDDALDSEDEDEEDRFRNAQIEAAMRMPTMDSRTEIRLPPAGFDAGAATGVKGVIADARAYETAKRSAKWKNRVKSARRSVFGGGDASPSHQQKSGSRQYSDGAGSSGLDSDFGSDAGLDSMDEDEKEFLDKWRESRRRELEKSSMNPASRQRRTSPSSRLFGRLDNVDAMGYLDAIEKVGPETAVVVFVYDHECPVSAAIEIALRPIVHSHPAIHFVKVHYAEMEFDNAAVPSILAYRNQGDLFANLTGLIEMIPDDEDFDSDTLKRLFERHGILRSQRGEPAGW</sequence>
<feature type="compositionally biased region" description="Low complexity" evidence="2">
    <location>
        <begin position="141"/>
        <end position="160"/>
    </location>
</feature>
<evidence type="ECO:0000259" key="3">
    <source>
        <dbReference type="Pfam" id="PF02114"/>
    </source>
</evidence>
<evidence type="ECO:0000256" key="1">
    <source>
        <dbReference type="ARBA" id="ARBA00009686"/>
    </source>
</evidence>
<dbReference type="AlphaFoldDB" id="A0A8S9A123"/>
<proteinExistence type="inferred from homology"/>
<protein>
    <recommendedName>
        <fullName evidence="3">Phosducin domain-containing protein</fullName>
    </recommendedName>
</protein>
<dbReference type="InterPro" id="IPR001200">
    <property type="entry name" value="Phosducin"/>
</dbReference>
<dbReference type="OMA" id="GIIEMMP"/>
<reference evidence="4 5" key="1">
    <citation type="submission" date="2017-07" db="EMBL/GenBank/DDBJ databases">
        <title>Genome sequence of the Sordaria macrospora wild type strain R19027.</title>
        <authorList>
            <person name="Nowrousian M."/>
            <person name="Teichert I."/>
            <person name="Kueck U."/>
        </authorList>
    </citation>
    <scope>NUCLEOTIDE SEQUENCE [LARGE SCALE GENOMIC DNA]</scope>
    <source>
        <strain evidence="4 5">R19027</strain>
        <tissue evidence="4">Mycelium</tissue>
    </source>
</reference>
<dbReference type="Gene3D" id="3.40.30.10">
    <property type="entry name" value="Glutaredoxin"/>
    <property type="match status" value="1"/>
</dbReference>
<dbReference type="InterPro" id="IPR024253">
    <property type="entry name" value="Phosducin_thioredoxin-like_dom"/>
</dbReference>
<dbReference type="VEuPathDB" id="FungiDB:SMAC_01877"/>
<feature type="compositionally biased region" description="Polar residues" evidence="2">
    <location>
        <begin position="129"/>
        <end position="140"/>
    </location>
</feature>
<dbReference type="EMBL" id="NMPR01000028">
    <property type="protein sequence ID" value="KAA8634042.1"/>
    <property type="molecule type" value="Genomic_DNA"/>
</dbReference>
<dbReference type="InterPro" id="IPR051499">
    <property type="entry name" value="Phosducin-like_reg"/>
</dbReference>
<gene>
    <name evidence="4" type="ORF">SMACR_01877</name>
</gene>
<comment type="caution">
    <text evidence="4">The sequence shown here is derived from an EMBL/GenBank/DDBJ whole genome shotgun (WGS) entry which is preliminary data.</text>
</comment>
<accession>A0A8S9A123</accession>
<dbReference type="Pfam" id="PF02114">
    <property type="entry name" value="Phosducin"/>
    <property type="match status" value="1"/>
</dbReference>
<comment type="similarity">
    <text evidence="1">Belongs to the phosducin family.</text>
</comment>
<evidence type="ECO:0000256" key="2">
    <source>
        <dbReference type="SAM" id="MobiDB-lite"/>
    </source>
</evidence>
<feature type="region of interest" description="Disordered" evidence="2">
    <location>
        <begin position="179"/>
        <end position="199"/>
    </location>
</feature>
<feature type="region of interest" description="Disordered" evidence="2">
    <location>
        <begin position="15"/>
        <end position="78"/>
    </location>
</feature>
<feature type="compositionally biased region" description="Basic residues" evidence="2">
    <location>
        <begin position="106"/>
        <end position="118"/>
    </location>
</feature>
<name>A0A8S9A123_SORMA</name>
<feature type="region of interest" description="Disordered" evidence="2">
    <location>
        <begin position="106"/>
        <end position="161"/>
    </location>
</feature>
<feature type="compositionally biased region" description="Polar residues" evidence="2">
    <location>
        <begin position="186"/>
        <end position="199"/>
    </location>
</feature>
<dbReference type="PANTHER" id="PTHR46052:SF1">
    <property type="entry name" value="PHOSDUCIN-LIKE PROTEIN"/>
    <property type="match status" value="1"/>
</dbReference>